<keyword evidence="3" id="KW-1185">Reference proteome</keyword>
<dbReference type="AlphaFoldDB" id="A0A391P0I9"/>
<reference evidence="2 3" key="1">
    <citation type="journal article" date="2018" name="PLoS ONE">
        <title>The draft genome of Kipferlia bialata reveals reductive genome evolution in fornicate parasites.</title>
        <authorList>
            <person name="Tanifuji G."/>
            <person name="Takabayashi S."/>
            <person name="Kume K."/>
            <person name="Takagi M."/>
            <person name="Nakayama T."/>
            <person name="Kamikawa R."/>
            <person name="Inagaki Y."/>
            <person name="Hashimoto T."/>
        </authorList>
    </citation>
    <scope>NUCLEOTIDE SEQUENCE [LARGE SCALE GENOMIC DNA]</scope>
    <source>
        <strain evidence="2">NY0173</strain>
    </source>
</reference>
<evidence type="ECO:0000256" key="1">
    <source>
        <dbReference type="SAM" id="MobiDB-lite"/>
    </source>
</evidence>
<comment type="caution">
    <text evidence="2">The sequence shown here is derived from an EMBL/GenBank/DDBJ whole genome shotgun (WGS) entry which is preliminary data.</text>
</comment>
<protein>
    <submittedName>
        <fullName evidence="2">Uncharacterized protein</fullName>
    </submittedName>
</protein>
<evidence type="ECO:0000313" key="3">
    <source>
        <dbReference type="Proteomes" id="UP000265618"/>
    </source>
</evidence>
<gene>
    <name evidence="2" type="ORF">KIPB_014938</name>
</gene>
<feature type="non-terminal residue" evidence="2">
    <location>
        <position position="1"/>
    </location>
</feature>
<feature type="non-terminal residue" evidence="2">
    <location>
        <position position="236"/>
    </location>
</feature>
<feature type="compositionally biased region" description="Low complexity" evidence="1">
    <location>
        <begin position="28"/>
        <end position="41"/>
    </location>
</feature>
<feature type="compositionally biased region" description="Acidic residues" evidence="1">
    <location>
        <begin position="50"/>
        <end position="62"/>
    </location>
</feature>
<accession>A0A391P0I9</accession>
<dbReference type="Proteomes" id="UP000265618">
    <property type="component" value="Unassembled WGS sequence"/>
</dbReference>
<feature type="compositionally biased region" description="Polar residues" evidence="1">
    <location>
        <begin position="164"/>
        <end position="197"/>
    </location>
</feature>
<feature type="compositionally biased region" description="Basic and acidic residues" evidence="1">
    <location>
        <begin position="90"/>
        <end position="112"/>
    </location>
</feature>
<evidence type="ECO:0000313" key="2">
    <source>
        <dbReference type="EMBL" id="GCA64658.1"/>
    </source>
</evidence>
<name>A0A391P0I9_9EUKA</name>
<dbReference type="EMBL" id="BDIP01008008">
    <property type="protein sequence ID" value="GCA64658.1"/>
    <property type="molecule type" value="Genomic_DNA"/>
</dbReference>
<sequence>PSRLTRCVVVHDTTLSTLLDDTDLTLSLTDGSGSPSLPSLDGESQVGTEVEAEVEVEVEVEADSLGAAESAHLSVTDTGHQREGVFGGTERGEERERERDREGESEGERQTEGEAPTLSALGAVSVPPDTEGTGEREREGEAEDQGDWDREREGEDGVVEGSSLCDSTLMSLSTTYDSPVQKSGSHPDQWDSPSDLTASGVCDSSGLELHTTPTPPITPTSHTLSAAEPASADAVP</sequence>
<organism evidence="2 3">
    <name type="scientific">Kipferlia bialata</name>
    <dbReference type="NCBI Taxonomy" id="797122"/>
    <lineage>
        <taxon>Eukaryota</taxon>
        <taxon>Metamonada</taxon>
        <taxon>Carpediemonas-like organisms</taxon>
        <taxon>Kipferlia</taxon>
    </lineage>
</organism>
<feature type="region of interest" description="Disordered" evidence="1">
    <location>
        <begin position="28"/>
        <end position="236"/>
    </location>
</feature>
<proteinExistence type="predicted"/>